<evidence type="ECO:0000313" key="3">
    <source>
        <dbReference type="Proteomes" id="UP000807353"/>
    </source>
</evidence>
<dbReference type="Proteomes" id="UP000807353">
    <property type="component" value="Unassembled WGS sequence"/>
</dbReference>
<accession>A0A9P5Y193</accession>
<dbReference type="EMBL" id="MU150298">
    <property type="protein sequence ID" value="KAF9460454.1"/>
    <property type="molecule type" value="Genomic_DNA"/>
</dbReference>
<protein>
    <submittedName>
        <fullName evidence="2">Uncharacterized protein</fullName>
    </submittedName>
</protein>
<comment type="caution">
    <text evidence="2">The sequence shown here is derived from an EMBL/GenBank/DDBJ whole genome shotgun (WGS) entry which is preliminary data.</text>
</comment>
<name>A0A9P5Y193_9AGAR</name>
<sequence>MAPCRLTTQISPLSTPPKTHFKENKSSLKVAFSNPVRPNRGKTSEYEANYAPKYKAVGFLIILCIFVTVAELSSVRRPKYKYSYILNLWSFSRFQI</sequence>
<gene>
    <name evidence="2" type="ORF">BDZ94DRAFT_1265939</name>
</gene>
<keyword evidence="1" id="KW-1133">Transmembrane helix</keyword>
<evidence type="ECO:0000256" key="1">
    <source>
        <dbReference type="SAM" id="Phobius"/>
    </source>
</evidence>
<keyword evidence="1" id="KW-0812">Transmembrane</keyword>
<keyword evidence="3" id="KW-1185">Reference proteome</keyword>
<dbReference type="AlphaFoldDB" id="A0A9P5Y193"/>
<reference evidence="2" key="1">
    <citation type="submission" date="2020-11" db="EMBL/GenBank/DDBJ databases">
        <authorList>
            <consortium name="DOE Joint Genome Institute"/>
            <person name="Ahrendt S."/>
            <person name="Riley R."/>
            <person name="Andreopoulos W."/>
            <person name="Labutti K."/>
            <person name="Pangilinan J."/>
            <person name="Ruiz-Duenas F.J."/>
            <person name="Barrasa J.M."/>
            <person name="Sanchez-Garcia M."/>
            <person name="Camarero S."/>
            <person name="Miyauchi S."/>
            <person name="Serrano A."/>
            <person name="Linde D."/>
            <person name="Babiker R."/>
            <person name="Drula E."/>
            <person name="Ayuso-Fernandez I."/>
            <person name="Pacheco R."/>
            <person name="Padilla G."/>
            <person name="Ferreira P."/>
            <person name="Barriuso J."/>
            <person name="Kellner H."/>
            <person name="Castanera R."/>
            <person name="Alfaro M."/>
            <person name="Ramirez L."/>
            <person name="Pisabarro A.G."/>
            <person name="Kuo A."/>
            <person name="Tritt A."/>
            <person name="Lipzen A."/>
            <person name="He G."/>
            <person name="Yan M."/>
            <person name="Ng V."/>
            <person name="Cullen D."/>
            <person name="Martin F."/>
            <person name="Rosso M.-N."/>
            <person name="Henrissat B."/>
            <person name="Hibbett D."/>
            <person name="Martinez A.T."/>
            <person name="Grigoriev I.V."/>
        </authorList>
    </citation>
    <scope>NUCLEOTIDE SEQUENCE</scope>
    <source>
        <strain evidence="2">CBS 247.69</strain>
    </source>
</reference>
<proteinExistence type="predicted"/>
<feature type="transmembrane region" description="Helical" evidence="1">
    <location>
        <begin position="56"/>
        <end position="75"/>
    </location>
</feature>
<organism evidence="2 3">
    <name type="scientific">Collybia nuda</name>
    <dbReference type="NCBI Taxonomy" id="64659"/>
    <lineage>
        <taxon>Eukaryota</taxon>
        <taxon>Fungi</taxon>
        <taxon>Dikarya</taxon>
        <taxon>Basidiomycota</taxon>
        <taxon>Agaricomycotina</taxon>
        <taxon>Agaricomycetes</taxon>
        <taxon>Agaricomycetidae</taxon>
        <taxon>Agaricales</taxon>
        <taxon>Tricholomatineae</taxon>
        <taxon>Clitocybaceae</taxon>
        <taxon>Collybia</taxon>
    </lineage>
</organism>
<keyword evidence="1" id="KW-0472">Membrane</keyword>
<evidence type="ECO:0000313" key="2">
    <source>
        <dbReference type="EMBL" id="KAF9460454.1"/>
    </source>
</evidence>